<reference evidence="2" key="1">
    <citation type="submission" date="2017-05" db="EMBL/GenBank/DDBJ databases">
        <authorList>
            <person name="Varghese N."/>
            <person name="Submissions S."/>
        </authorList>
    </citation>
    <scope>NUCLEOTIDE SEQUENCE</scope>
    <source>
        <strain evidence="2">DSM 18763</strain>
    </source>
</reference>
<name>A0AA45WM40_9AQUI</name>
<dbReference type="EMBL" id="FXTX01000010">
    <property type="protein sequence ID" value="SMP12986.1"/>
    <property type="molecule type" value="Genomic_DNA"/>
</dbReference>
<comment type="caution">
    <text evidence="2">The sequence shown here is derived from an EMBL/GenBank/DDBJ whole genome shotgun (WGS) entry which is preliminary data.</text>
</comment>
<proteinExistence type="predicted"/>
<accession>A0AA45WM40</accession>
<dbReference type="InterPro" id="IPR036866">
    <property type="entry name" value="RibonucZ/Hydroxyglut_hydro"/>
</dbReference>
<dbReference type="PANTHER" id="PTHR42663">
    <property type="entry name" value="HYDROLASE C777.06C-RELATED-RELATED"/>
    <property type="match status" value="1"/>
</dbReference>
<dbReference type="Pfam" id="PF12706">
    <property type="entry name" value="Lactamase_B_2"/>
    <property type="match status" value="1"/>
</dbReference>
<evidence type="ECO:0000259" key="1">
    <source>
        <dbReference type="Pfam" id="PF12706"/>
    </source>
</evidence>
<feature type="domain" description="Metallo-beta-lactamase" evidence="1">
    <location>
        <begin position="9"/>
        <end position="193"/>
    </location>
</feature>
<evidence type="ECO:0000313" key="2">
    <source>
        <dbReference type="EMBL" id="SMP12986.1"/>
    </source>
</evidence>
<dbReference type="Gene3D" id="3.60.15.10">
    <property type="entry name" value="Ribonuclease Z/Hydroxyacylglutathione hydrolase-like"/>
    <property type="match status" value="1"/>
</dbReference>
<dbReference type="Proteomes" id="UP001157947">
    <property type="component" value="Unassembled WGS sequence"/>
</dbReference>
<protein>
    <submittedName>
        <fullName evidence="2">Ribonuclease BN, tRNA processing enzyme</fullName>
    </submittedName>
</protein>
<dbReference type="PANTHER" id="PTHR42663:SF6">
    <property type="entry name" value="HYDROLASE C777.06C-RELATED"/>
    <property type="match status" value="1"/>
</dbReference>
<organism evidence="2 3">
    <name type="scientific">Venenivibrio stagnispumantis</name>
    <dbReference type="NCBI Taxonomy" id="407998"/>
    <lineage>
        <taxon>Bacteria</taxon>
        <taxon>Pseudomonadati</taxon>
        <taxon>Aquificota</taxon>
        <taxon>Aquificia</taxon>
        <taxon>Aquificales</taxon>
        <taxon>Hydrogenothermaceae</taxon>
        <taxon>Venenivibrio</taxon>
    </lineage>
</organism>
<dbReference type="SUPFAM" id="SSF56281">
    <property type="entry name" value="Metallo-hydrolase/oxidoreductase"/>
    <property type="match status" value="1"/>
</dbReference>
<dbReference type="RefSeq" id="WP_265133857.1">
    <property type="nucleotide sequence ID" value="NZ_FXTX01000010.1"/>
</dbReference>
<dbReference type="InterPro" id="IPR001279">
    <property type="entry name" value="Metallo-B-lactamas"/>
</dbReference>
<keyword evidence="3" id="KW-1185">Reference proteome</keyword>
<gene>
    <name evidence="2" type="ORF">SAMN06264868_11025</name>
</gene>
<dbReference type="AlphaFoldDB" id="A0AA45WM40"/>
<sequence length="228" mass="26328">MWLSLNRKNILIDPGPGSLIRIFENKLEPEDIDIFVLSHRHLDHVSDINAVIESATKSHKKKKDLLIAPNDTVYGDDPVVLKYSLKGIKKVETIEENKEIIYEDIRIKPLIKHIHNNVENYSLGFFTDNKTVIYVPCGKFYEDMLYAYPENPDLMIFNTTFVKPVADINHLSVKDVEKIIEKSKPKKAILTHFSVMMLKYNPEKIAKELSEKLKLEVIAAKDGMKIFF</sequence>
<evidence type="ECO:0000313" key="3">
    <source>
        <dbReference type="Proteomes" id="UP001157947"/>
    </source>
</evidence>